<dbReference type="InterPro" id="IPR010982">
    <property type="entry name" value="Lambda_DNA-bd_dom_sf"/>
</dbReference>
<evidence type="ECO:0000259" key="1">
    <source>
        <dbReference type="PROSITE" id="PS50943"/>
    </source>
</evidence>
<dbReference type="Proteomes" id="UP001597296">
    <property type="component" value="Unassembled WGS sequence"/>
</dbReference>
<evidence type="ECO:0000313" key="2">
    <source>
        <dbReference type="EMBL" id="MFD2233336.1"/>
    </source>
</evidence>
<reference evidence="3" key="1">
    <citation type="journal article" date="2019" name="Int. J. Syst. Evol. Microbiol.">
        <title>The Global Catalogue of Microorganisms (GCM) 10K type strain sequencing project: providing services to taxonomists for standard genome sequencing and annotation.</title>
        <authorList>
            <consortium name="The Broad Institute Genomics Platform"/>
            <consortium name="The Broad Institute Genome Sequencing Center for Infectious Disease"/>
            <person name="Wu L."/>
            <person name="Ma J."/>
        </authorList>
    </citation>
    <scope>NUCLEOTIDE SEQUENCE [LARGE SCALE GENOMIC DNA]</scope>
    <source>
        <strain evidence="3">KCTC 15012</strain>
    </source>
</reference>
<name>A0ABW5C9D6_9PROT</name>
<dbReference type="InterPro" id="IPR001387">
    <property type="entry name" value="Cro/C1-type_HTH"/>
</dbReference>
<proteinExistence type="predicted"/>
<dbReference type="EMBL" id="JBHUIY010000008">
    <property type="protein sequence ID" value="MFD2233336.1"/>
    <property type="molecule type" value="Genomic_DNA"/>
</dbReference>
<accession>A0ABW5C9D6</accession>
<dbReference type="RefSeq" id="WP_377315113.1">
    <property type="nucleotide sequence ID" value="NZ_JBHUIY010000008.1"/>
</dbReference>
<dbReference type="Gene3D" id="1.10.260.40">
    <property type="entry name" value="lambda repressor-like DNA-binding domains"/>
    <property type="match status" value="1"/>
</dbReference>
<gene>
    <name evidence="2" type="ORF">ACFSNB_05930</name>
</gene>
<organism evidence="2 3">
    <name type="scientific">Phaeospirillum tilakii</name>
    <dbReference type="NCBI Taxonomy" id="741673"/>
    <lineage>
        <taxon>Bacteria</taxon>
        <taxon>Pseudomonadati</taxon>
        <taxon>Pseudomonadota</taxon>
        <taxon>Alphaproteobacteria</taxon>
        <taxon>Rhodospirillales</taxon>
        <taxon>Rhodospirillaceae</taxon>
        <taxon>Phaeospirillum</taxon>
    </lineage>
</organism>
<comment type="caution">
    <text evidence="2">The sequence shown here is derived from an EMBL/GenBank/DDBJ whole genome shotgun (WGS) entry which is preliminary data.</text>
</comment>
<evidence type="ECO:0000313" key="3">
    <source>
        <dbReference type="Proteomes" id="UP001597296"/>
    </source>
</evidence>
<dbReference type="SUPFAM" id="SSF47413">
    <property type="entry name" value="lambda repressor-like DNA-binding domains"/>
    <property type="match status" value="1"/>
</dbReference>
<dbReference type="Pfam" id="PF01381">
    <property type="entry name" value="HTH_3"/>
    <property type="match status" value="1"/>
</dbReference>
<keyword evidence="3" id="KW-1185">Reference proteome</keyword>
<feature type="domain" description="HTH cro/C1-type" evidence="1">
    <location>
        <begin position="37"/>
        <end position="95"/>
    </location>
</feature>
<dbReference type="PROSITE" id="PS50943">
    <property type="entry name" value="HTH_CROC1"/>
    <property type="match status" value="1"/>
</dbReference>
<protein>
    <submittedName>
        <fullName evidence="2">Helix-turn-helix domain-containing protein</fullName>
    </submittedName>
</protein>
<dbReference type="CDD" id="cd00093">
    <property type="entry name" value="HTH_XRE"/>
    <property type="match status" value="1"/>
</dbReference>
<sequence length="190" mass="21162">MNAEVSLSQPERMSDDEKLLYRMRFRHETYKKLDALFRRLAVERGLTQKAIAEILGVSESLISKRLNGQANMTMDTLCDLARAMGARLQADVVLLEDVKPAIADRAAAGHAALQQAIADIPKENHAGLAFWRKDGQQFRYTCATTVVNAVDEPTRTVQYAEPVKALVHNFTMGDLARTPLGGERAHMVLR</sequence>
<dbReference type="SMART" id="SM00530">
    <property type="entry name" value="HTH_XRE"/>
    <property type="match status" value="1"/>
</dbReference>